<evidence type="ECO:0000256" key="3">
    <source>
        <dbReference type="SAM" id="Phobius"/>
    </source>
</evidence>
<dbReference type="InterPro" id="IPR037293">
    <property type="entry name" value="Gal_Oxidase_central_sf"/>
</dbReference>
<sequence length="1104" mass="117320">MACIQPSEPLQGAKASPLATHASSLDAGWVEVNREPLKTRTLHTATLLPDGSILVAGGVELLMAQAPPRVNSISSAARYDPTTGTWSELKPLNQYRFAHTATLLPNGKLLVVGGVANEAAIRHCELYDPVTQQWEVADSLNEARAYHTATLLPNGKVLVVGGVSLDGEFPSTAELYDPSQNRWTRTKDPLNEGRAFHTATLLRGGKVLITGGMAKTGNPDDTLVVPWDGGGQITWAGTSIVKTAKLYDSTSDHWRDAAAPLLEDRAAHTATLLPDGKVLVVGGWGRGDGNKIGVVLPFMTASGVTSPLSAELYDPAANSWSRMSQFLEAGRAFHTATLLPGSRLLVTGGSAGTGPLDSAEVYLPEAGDSGTWLSMKMPESRVGHCATLLPGGRVFITGGASATSTNWQVLSSSVLYDPSNRGWSSVSGMDAHRSGVTATLLPGGGVLVVDGLPESDGGVASEEYAHDPVMRTWSRQSVAARNQARRGHTATLLPNDKVLVMGGEFADGGLLNSTMLYDPATQTWSDGTTPRNGRSFHTATLLPNGKVLMVGGYTRDSGFKDTAELYTPDDHGGRWAPAMKMPVPDNSHPLTKLTHHTATLLPDGRVLVTGGAAQESPQHHTYLYAPLQDEWLYAGPLSRGRRSHTATLLPSGEVLVTGGYGTGGESLDTTELYTPAPDGGVGHWQTAATMTSPRAEHTATLLPTGQLLVTGGYKKEGAERQSLSSAEVYDPVSQKWSQVEPMREAHAGHAVVVLLDGTPLIVGGEGEDGGLSLAEVYEERYHRELPGLSIRPLGADASLEPGAEVLIEGLGFRNQPESSSGNGSSPGNSPLLSLRSLDNQLWAPFLPWASSEWSDTAVRTELPVLPGGRYVLSVTTGGMTASQVIRINNAQFPSVQCNEPPSGPTLQTRMAFSCASTAKDLTSLECSLDDASFTPCAAALPFTDLAHGDHSFRARATDTAGNQSLVEYSWTVDREAPAVLLRSNVSGETRATNATFSFVSDASDVKRYECSLDGAPFSECRSPVRHEGMSPGPHRFAVRAIDEARDREPAGTDRQDASPATHEWTVLDMRGYYDAGCSAGGSLTWLGGPWALLWVGLLRRRRSR</sequence>
<feature type="transmembrane region" description="Helical" evidence="3">
    <location>
        <begin position="1079"/>
        <end position="1098"/>
    </location>
</feature>
<dbReference type="PANTHER" id="PTHR46344:SF27">
    <property type="entry name" value="KELCH REPEAT SUPERFAMILY PROTEIN"/>
    <property type="match status" value="1"/>
</dbReference>
<evidence type="ECO:0008006" key="6">
    <source>
        <dbReference type="Google" id="ProtNLM"/>
    </source>
</evidence>
<dbReference type="Proteomes" id="UP000518300">
    <property type="component" value="Unassembled WGS sequence"/>
</dbReference>
<keyword evidence="1" id="KW-0880">Kelch repeat</keyword>
<dbReference type="AlphaFoldDB" id="A0A848LA14"/>
<dbReference type="Gene3D" id="2.60.40.10">
    <property type="entry name" value="Immunoglobulins"/>
    <property type="match status" value="1"/>
</dbReference>
<organism evidence="4 5">
    <name type="scientific">Pyxidicoccus fallax</name>
    <dbReference type="NCBI Taxonomy" id="394095"/>
    <lineage>
        <taxon>Bacteria</taxon>
        <taxon>Pseudomonadati</taxon>
        <taxon>Myxococcota</taxon>
        <taxon>Myxococcia</taxon>
        <taxon>Myxococcales</taxon>
        <taxon>Cystobacterineae</taxon>
        <taxon>Myxococcaceae</taxon>
        <taxon>Pyxidicoccus</taxon>
    </lineage>
</organism>
<dbReference type="PANTHER" id="PTHR46344">
    <property type="entry name" value="OS02G0202900 PROTEIN"/>
    <property type="match status" value="1"/>
</dbReference>
<dbReference type="Gene3D" id="2.120.10.80">
    <property type="entry name" value="Kelch-type beta propeller"/>
    <property type="match status" value="2"/>
</dbReference>
<keyword evidence="3" id="KW-0812">Transmembrane</keyword>
<reference evidence="4 5" key="1">
    <citation type="submission" date="2020-04" db="EMBL/GenBank/DDBJ databases">
        <title>Draft genome of Pyxidicoccus fallax type strain.</title>
        <authorList>
            <person name="Whitworth D.E."/>
        </authorList>
    </citation>
    <scope>NUCLEOTIDE SEQUENCE [LARGE SCALE GENOMIC DNA]</scope>
    <source>
        <strain evidence="4 5">DSM 14698</strain>
    </source>
</reference>
<name>A0A848LA14_9BACT</name>
<keyword evidence="5" id="KW-1185">Reference proteome</keyword>
<dbReference type="Pfam" id="PF24681">
    <property type="entry name" value="Kelch_KLHDC2_KLHL20_DRC7"/>
    <property type="match status" value="2"/>
</dbReference>
<dbReference type="InterPro" id="IPR013783">
    <property type="entry name" value="Ig-like_fold"/>
</dbReference>
<evidence type="ECO:0000313" key="4">
    <source>
        <dbReference type="EMBL" id="NMO13523.1"/>
    </source>
</evidence>
<comment type="caution">
    <text evidence="4">The sequence shown here is derived from an EMBL/GenBank/DDBJ whole genome shotgun (WGS) entry which is preliminary data.</text>
</comment>
<keyword evidence="3" id="KW-1133">Transmembrane helix</keyword>
<gene>
    <name evidence="4" type="ORF">HG543_01420</name>
</gene>
<keyword evidence="2" id="KW-0677">Repeat</keyword>
<dbReference type="InterPro" id="IPR006652">
    <property type="entry name" value="Kelch_1"/>
</dbReference>
<dbReference type="Gene3D" id="2.130.10.80">
    <property type="entry name" value="Galactose oxidase/kelch, beta-propeller"/>
    <property type="match status" value="6"/>
</dbReference>
<accession>A0A848LA14</accession>
<dbReference type="InterPro" id="IPR015915">
    <property type="entry name" value="Kelch-typ_b-propeller"/>
</dbReference>
<dbReference type="EMBL" id="JABBJJ010000004">
    <property type="protein sequence ID" value="NMO13523.1"/>
    <property type="molecule type" value="Genomic_DNA"/>
</dbReference>
<proteinExistence type="predicted"/>
<dbReference type="Pfam" id="PF01344">
    <property type="entry name" value="Kelch_1"/>
    <property type="match status" value="1"/>
</dbReference>
<protein>
    <recommendedName>
        <fullName evidence="6">Kelch domain protein</fullName>
    </recommendedName>
</protein>
<keyword evidence="3" id="KW-0472">Membrane</keyword>
<evidence type="ECO:0000256" key="2">
    <source>
        <dbReference type="ARBA" id="ARBA00022737"/>
    </source>
</evidence>
<dbReference type="SMART" id="SM00612">
    <property type="entry name" value="Kelch"/>
    <property type="match status" value="11"/>
</dbReference>
<dbReference type="SUPFAM" id="SSF117281">
    <property type="entry name" value="Kelch motif"/>
    <property type="match status" value="3"/>
</dbReference>
<evidence type="ECO:0000256" key="1">
    <source>
        <dbReference type="ARBA" id="ARBA00022441"/>
    </source>
</evidence>
<evidence type="ECO:0000313" key="5">
    <source>
        <dbReference type="Proteomes" id="UP000518300"/>
    </source>
</evidence>